<dbReference type="InterPro" id="IPR042099">
    <property type="entry name" value="ANL_N_sf"/>
</dbReference>
<dbReference type="InterPro" id="IPR045851">
    <property type="entry name" value="AMP-bd_C_sf"/>
</dbReference>
<dbReference type="Pfam" id="PF00501">
    <property type="entry name" value="AMP-binding"/>
    <property type="match status" value="1"/>
</dbReference>
<dbReference type="PROSITE" id="PS00455">
    <property type="entry name" value="AMP_BINDING"/>
    <property type="match status" value="1"/>
</dbReference>
<feature type="domain" description="AMP-binding enzyme C-terminal" evidence="2">
    <location>
        <begin position="479"/>
        <end position="554"/>
    </location>
</feature>
<dbReference type="SUPFAM" id="SSF56801">
    <property type="entry name" value="Acetyl-CoA synthetase-like"/>
    <property type="match status" value="1"/>
</dbReference>
<dbReference type="InterPro" id="IPR025110">
    <property type="entry name" value="AMP-bd_C"/>
</dbReference>
<evidence type="ECO:0000259" key="1">
    <source>
        <dbReference type="Pfam" id="PF00501"/>
    </source>
</evidence>
<evidence type="ECO:0000313" key="4">
    <source>
        <dbReference type="Proteomes" id="UP000199144"/>
    </source>
</evidence>
<dbReference type="Proteomes" id="UP000199144">
    <property type="component" value="Unassembled WGS sequence"/>
</dbReference>
<proteinExistence type="predicted"/>
<dbReference type="InterPro" id="IPR050237">
    <property type="entry name" value="ATP-dep_AMP-bd_enzyme"/>
</dbReference>
<sequence length="561" mass="61099">MRLFLDDTIPRRHITSPEARQPDFWPTGKPWDYEIPDTTMDANLERSAARLGEKTAVIYQGNEISYADLWHKAEAMAGYLQQIGLERGDRVLIYTQNCPQHIIACFGVLRAGGAVIPVNPMNRSAELDYLVADTGAKIAICGLELLDNILPALKRGDLDHIIGARYADMADPDFDLPIPGATATLSEAEAEALGITGFSTALAEAHKPAPRITTPDDLCVIPYSSGTTGQPKGCVHTHRSVMCSLVAGILWNPVDETTVHLGALPFFHVTGMQNGMHGPLMTGGTLVILPRWSSKLAAALIARYRIARWRSIATMAIDLVNDPDFDSYDLSSLEMIGGGGAAMPAAIAGKLKDMLGLDYVEGYGLSETMAATHVNPIDAPKPQCLGQPLYQVDSRVIDPDTGAELPHGEVGEIIMFSPQNFTGYWQRPEETAEAFIQIDGLPFFRSGDIGYRDADGYFFMVDRVKRMINAAGFKVWPAEIEMLMLHHPDIAEACVIGATDPRRGECVKAVVVARAGTQPTEDEITAWCRTQMAAYKCPSIVQFVEALPKSGAGKVLWKDLT</sequence>
<evidence type="ECO:0000259" key="2">
    <source>
        <dbReference type="Pfam" id="PF13193"/>
    </source>
</evidence>
<reference evidence="3 4" key="1">
    <citation type="submission" date="2016-10" db="EMBL/GenBank/DDBJ databases">
        <authorList>
            <person name="de Groot N.N."/>
        </authorList>
    </citation>
    <scope>NUCLEOTIDE SEQUENCE [LARGE SCALE GENOMIC DNA]</scope>
    <source>
        <strain evidence="3 4">DSM 15283</strain>
    </source>
</reference>
<dbReference type="PANTHER" id="PTHR43767">
    <property type="entry name" value="LONG-CHAIN-FATTY-ACID--COA LIGASE"/>
    <property type="match status" value="1"/>
</dbReference>
<dbReference type="InterPro" id="IPR000873">
    <property type="entry name" value="AMP-dep_synth/lig_dom"/>
</dbReference>
<dbReference type="NCBIfam" id="NF006181">
    <property type="entry name" value="PRK08314.1"/>
    <property type="match status" value="1"/>
</dbReference>
<name>A0A1I4J1U7_9RHOB</name>
<dbReference type="STRING" id="254406.SAMN04488042_101821"/>
<dbReference type="Gene3D" id="3.40.50.12780">
    <property type="entry name" value="N-terminal domain of ligase-like"/>
    <property type="match status" value="1"/>
</dbReference>
<dbReference type="RefSeq" id="WP_093091104.1">
    <property type="nucleotide sequence ID" value="NZ_FOTQ01000001.1"/>
</dbReference>
<keyword evidence="4" id="KW-1185">Reference proteome</keyword>
<protein>
    <submittedName>
        <fullName evidence="3">Fatty-acyl-CoA synthase</fullName>
    </submittedName>
</protein>
<dbReference type="AlphaFoldDB" id="A0A1I4J1U7"/>
<dbReference type="PANTHER" id="PTHR43767:SF1">
    <property type="entry name" value="NONRIBOSOMAL PEPTIDE SYNTHASE PES1 (EUROFUNG)-RELATED"/>
    <property type="match status" value="1"/>
</dbReference>
<dbReference type="Pfam" id="PF13193">
    <property type="entry name" value="AMP-binding_C"/>
    <property type="match status" value="1"/>
</dbReference>
<dbReference type="Gene3D" id="3.30.300.30">
    <property type="match status" value="1"/>
</dbReference>
<dbReference type="OrthoDB" id="9803968at2"/>
<dbReference type="GO" id="GO:0016878">
    <property type="term" value="F:acid-thiol ligase activity"/>
    <property type="evidence" value="ECO:0007669"/>
    <property type="project" value="UniProtKB-ARBA"/>
</dbReference>
<organism evidence="3 4">
    <name type="scientific">Shimia aestuarii</name>
    <dbReference type="NCBI Taxonomy" id="254406"/>
    <lineage>
        <taxon>Bacteria</taxon>
        <taxon>Pseudomonadati</taxon>
        <taxon>Pseudomonadota</taxon>
        <taxon>Alphaproteobacteria</taxon>
        <taxon>Rhodobacterales</taxon>
        <taxon>Roseobacteraceae</taxon>
    </lineage>
</organism>
<gene>
    <name evidence="3" type="ORF">SAMN04488042_101821</name>
</gene>
<accession>A0A1I4J1U7</accession>
<evidence type="ECO:0000313" key="3">
    <source>
        <dbReference type="EMBL" id="SFL60163.1"/>
    </source>
</evidence>
<dbReference type="InterPro" id="IPR020845">
    <property type="entry name" value="AMP-binding_CS"/>
</dbReference>
<feature type="domain" description="AMP-dependent synthetase/ligase" evidence="1">
    <location>
        <begin position="44"/>
        <end position="425"/>
    </location>
</feature>
<dbReference type="EMBL" id="FOTQ01000001">
    <property type="protein sequence ID" value="SFL60163.1"/>
    <property type="molecule type" value="Genomic_DNA"/>
</dbReference>